<reference evidence="11" key="2">
    <citation type="submission" date="2021-01" db="UniProtKB">
        <authorList>
            <consortium name="EnsemblPlants"/>
        </authorList>
    </citation>
    <scope>IDENTIFICATION</scope>
</reference>
<evidence type="ECO:0000259" key="8">
    <source>
        <dbReference type="Pfam" id="PF18052"/>
    </source>
</evidence>
<dbReference type="KEGG" id="qlo:115981457"/>
<dbReference type="Pfam" id="PF23559">
    <property type="entry name" value="WHD_DRP"/>
    <property type="match status" value="1"/>
</dbReference>
<evidence type="ECO:0000256" key="3">
    <source>
        <dbReference type="ARBA" id="ARBA00022741"/>
    </source>
</evidence>
<dbReference type="InterPro" id="IPR036388">
    <property type="entry name" value="WH-like_DNA-bd_sf"/>
</dbReference>
<reference evidence="11 12" key="1">
    <citation type="journal article" date="2016" name="G3 (Bethesda)">
        <title>First Draft Assembly and Annotation of the Genome of a California Endemic Oak Quercus lobata Nee (Fagaceae).</title>
        <authorList>
            <person name="Sork V.L."/>
            <person name="Fitz-Gibbon S.T."/>
            <person name="Puiu D."/>
            <person name="Crepeau M."/>
            <person name="Gugger P.F."/>
            <person name="Sherman R."/>
            <person name="Stevens K."/>
            <person name="Langley C.H."/>
            <person name="Pellegrini M."/>
            <person name="Salzberg S.L."/>
        </authorList>
    </citation>
    <scope>NUCLEOTIDE SEQUENCE [LARGE SCALE GENOMIC DNA]</scope>
    <source>
        <strain evidence="11 12">cv. SW786</strain>
    </source>
</reference>
<dbReference type="InterPro" id="IPR038005">
    <property type="entry name" value="RX-like_CC"/>
</dbReference>
<evidence type="ECO:0000256" key="5">
    <source>
        <dbReference type="ARBA" id="ARBA00022840"/>
    </source>
</evidence>
<evidence type="ECO:0000256" key="1">
    <source>
        <dbReference type="ARBA" id="ARBA00022614"/>
    </source>
</evidence>
<dbReference type="Gene3D" id="1.10.8.430">
    <property type="entry name" value="Helical domain of apoptotic protease-activating factors"/>
    <property type="match status" value="1"/>
</dbReference>
<dbReference type="PANTHER" id="PTHR36766">
    <property type="entry name" value="PLANT BROAD-SPECTRUM MILDEW RESISTANCE PROTEIN RPW8"/>
    <property type="match status" value="1"/>
</dbReference>
<dbReference type="Pfam" id="PF00931">
    <property type="entry name" value="NB-ARC"/>
    <property type="match status" value="1"/>
</dbReference>
<dbReference type="Proteomes" id="UP000594261">
    <property type="component" value="Chromosome 3"/>
</dbReference>
<feature type="domain" description="R13L1/DRL21-like LRR repeat region" evidence="10">
    <location>
        <begin position="704"/>
        <end position="829"/>
    </location>
</feature>
<evidence type="ECO:0000313" key="12">
    <source>
        <dbReference type="Proteomes" id="UP000594261"/>
    </source>
</evidence>
<dbReference type="InParanoid" id="A0A7N2R193"/>
<keyword evidence="4" id="KW-0611">Plant defense</keyword>
<name>A0A7N2R193_QUELO</name>
<dbReference type="CDD" id="cd14798">
    <property type="entry name" value="RX-CC_like"/>
    <property type="match status" value="1"/>
</dbReference>
<dbReference type="RefSeq" id="XP_030959464.1">
    <property type="nucleotide sequence ID" value="XM_031103604.1"/>
</dbReference>
<dbReference type="SUPFAM" id="SSF52058">
    <property type="entry name" value="L domain-like"/>
    <property type="match status" value="1"/>
</dbReference>
<dbReference type="FunFam" id="1.10.10.10:FF:000322">
    <property type="entry name" value="Probable disease resistance protein At1g63360"/>
    <property type="match status" value="1"/>
</dbReference>
<dbReference type="GO" id="GO:0005524">
    <property type="term" value="F:ATP binding"/>
    <property type="evidence" value="ECO:0007669"/>
    <property type="project" value="UniProtKB-KW"/>
</dbReference>
<dbReference type="Pfam" id="PF18052">
    <property type="entry name" value="Rx_N"/>
    <property type="match status" value="1"/>
</dbReference>
<feature type="domain" description="Disease resistance protein winged helix" evidence="9">
    <location>
        <begin position="444"/>
        <end position="513"/>
    </location>
</feature>
<dbReference type="Pfam" id="PF25019">
    <property type="entry name" value="LRR_R13L1-DRL21"/>
    <property type="match status" value="1"/>
</dbReference>
<organism evidence="11 12">
    <name type="scientific">Quercus lobata</name>
    <name type="common">Valley oak</name>
    <dbReference type="NCBI Taxonomy" id="97700"/>
    <lineage>
        <taxon>Eukaryota</taxon>
        <taxon>Viridiplantae</taxon>
        <taxon>Streptophyta</taxon>
        <taxon>Embryophyta</taxon>
        <taxon>Tracheophyta</taxon>
        <taxon>Spermatophyta</taxon>
        <taxon>Magnoliopsida</taxon>
        <taxon>eudicotyledons</taxon>
        <taxon>Gunneridae</taxon>
        <taxon>Pentapetalae</taxon>
        <taxon>rosids</taxon>
        <taxon>fabids</taxon>
        <taxon>Fagales</taxon>
        <taxon>Fagaceae</taxon>
        <taxon>Quercus</taxon>
    </lineage>
</organism>
<dbReference type="GO" id="GO:0051707">
    <property type="term" value="P:response to other organism"/>
    <property type="evidence" value="ECO:0007669"/>
    <property type="project" value="UniProtKB-ARBA"/>
</dbReference>
<keyword evidence="1" id="KW-0433">Leucine-rich repeat</keyword>
<dbReference type="SUPFAM" id="SSF52540">
    <property type="entry name" value="P-loop containing nucleoside triphosphate hydrolases"/>
    <property type="match status" value="1"/>
</dbReference>
<evidence type="ECO:0000313" key="11">
    <source>
        <dbReference type="EnsemblPlants" id="QL03p030290:mrna:CDS:4"/>
    </source>
</evidence>
<keyword evidence="3" id="KW-0547">Nucleotide-binding</keyword>
<dbReference type="InterPro" id="IPR058922">
    <property type="entry name" value="WHD_DRP"/>
</dbReference>
<dbReference type="Gene3D" id="3.40.50.300">
    <property type="entry name" value="P-loop containing nucleotide triphosphate hydrolases"/>
    <property type="match status" value="1"/>
</dbReference>
<dbReference type="Gene3D" id="1.20.5.4130">
    <property type="match status" value="1"/>
</dbReference>
<feature type="domain" description="NB-ARC" evidence="7">
    <location>
        <begin position="202"/>
        <end position="360"/>
    </location>
</feature>
<dbReference type="EnsemblPlants" id="QL03p030290:mrna">
    <property type="protein sequence ID" value="QL03p030290:mrna:CDS:4"/>
    <property type="gene ID" value="QL03p030290"/>
</dbReference>
<gene>
    <name evidence="11" type="primary">LOC115981457</name>
</gene>
<keyword evidence="5" id="KW-0067">ATP-binding</keyword>
<dbReference type="InterPro" id="IPR056789">
    <property type="entry name" value="LRR_R13L1-DRL21"/>
</dbReference>
<dbReference type="GO" id="GO:0043531">
    <property type="term" value="F:ADP binding"/>
    <property type="evidence" value="ECO:0007669"/>
    <property type="project" value="InterPro"/>
</dbReference>
<evidence type="ECO:0000259" key="9">
    <source>
        <dbReference type="Pfam" id="PF23559"/>
    </source>
</evidence>
<dbReference type="GeneID" id="115981457"/>
<evidence type="ECO:0000256" key="2">
    <source>
        <dbReference type="ARBA" id="ARBA00022737"/>
    </source>
</evidence>
<dbReference type="Gene3D" id="3.80.10.10">
    <property type="entry name" value="Ribonuclease Inhibitor"/>
    <property type="match status" value="1"/>
</dbReference>
<evidence type="ECO:0000256" key="4">
    <source>
        <dbReference type="ARBA" id="ARBA00022821"/>
    </source>
</evidence>
<dbReference type="AlphaFoldDB" id="A0A7N2R193"/>
<dbReference type="PRINTS" id="PR00364">
    <property type="entry name" value="DISEASERSIST"/>
</dbReference>
<feature type="domain" description="Disease resistance N-terminal" evidence="8">
    <location>
        <begin position="21"/>
        <end position="99"/>
    </location>
</feature>
<sequence>MAWALVSTIVDQLGSLIASEFKDRFGSLLASEVASIVNVKEEVEKLERKFHEIQAKLNDAEERQVKEEAVRLWLKKLNDVSYEMADVLDEWNTAKIKADIEKEKEAEASTAKRRKVLSLTNLYSSVSTVSQRRDIALKIKEITEKLDKIDREGEMYKFVLTSGNDEVVKPPTDSHVDVSDIIGRDEVRGHLVKMLLGRGNEEERSPHVISLVGMGGVGKTTLAQLAYNDSELNSAHFEKKGWICVSDPFDKFMVAKAIIQAFGGGESNITQWSSLMDKMCETIQERKLFFVFDDVWIEDSMLWEPFRLALQNAAQGSRILVTTRKSKVADIVGSAERINLEELSDDDCWSIFSRIAFSDRDSEQRKDLEEIGRKISDKCKGLPLAARTLGSLMRFKSEKEQWEMVFFSRLWELEDVEKGLFAPLLFSYYDLPSPLKRCFSYCAVFPKDYVYFEEELVSMWMAQGYIKSNANMERIVAREYLKILLIRSLFQRDYGYKENIMSFQMHDIVHDLAQFMAKNECITINGYEEFGQNLQNARHLYLEIPQNAQIPESIYSAKNLRTLIFVGLRAHNLSKLFQHFKLLRTLTLSYQLGTKVMKLPDAIGNLLHLRYLKIHYYSRDRLPETICNLSNLQILNIAIHLPNELKKLPQGMSKLINLKHLILEEEYFWTRKLKFPREIGRLSSLTKLSHFFIGGKDDSQRCELGELKYLNNLQGTLQIYGLGNVVDACEAKNAELKKKKGLRDLYLHFSEENVENHGGRMETDVSVLNALEPPPGLEKLQIDWYEGTTMFPNWMMSLAKLKRLTLTDGENLERLPPLGKLQFLEYLHIWGPSFPFKKVGVEFLGIESENKKDGIIKIFPNLNTLRFECLPEWEEWVGIGGQEDCIIIMPCLQTLQIYGCPELKSLPDFLFKISLQKFEVYESPILHKRYQRGTGEDWAKISHIPDIMIDYIEVQRYGQEVI</sequence>
<keyword evidence="12" id="KW-1185">Reference proteome</keyword>
<dbReference type="Gene3D" id="1.10.10.10">
    <property type="entry name" value="Winged helix-like DNA-binding domain superfamily/Winged helix DNA-binding domain"/>
    <property type="match status" value="1"/>
</dbReference>
<keyword evidence="6" id="KW-0175">Coiled coil</keyword>
<proteinExistence type="predicted"/>
<feature type="coiled-coil region" evidence="6">
    <location>
        <begin position="29"/>
        <end position="63"/>
    </location>
</feature>
<protein>
    <submittedName>
        <fullName evidence="11">Uncharacterized protein</fullName>
    </submittedName>
</protein>
<dbReference type="EMBL" id="LRBV02000003">
    <property type="status" value="NOT_ANNOTATED_CDS"/>
    <property type="molecule type" value="Genomic_DNA"/>
</dbReference>
<dbReference type="InterPro" id="IPR002182">
    <property type="entry name" value="NB-ARC"/>
</dbReference>
<dbReference type="InterPro" id="IPR041118">
    <property type="entry name" value="Rx_N"/>
</dbReference>
<dbReference type="Gramene" id="QL03p030290:mrna">
    <property type="protein sequence ID" value="QL03p030290:mrna:CDS:4"/>
    <property type="gene ID" value="QL03p030290"/>
</dbReference>
<evidence type="ECO:0000256" key="6">
    <source>
        <dbReference type="SAM" id="Coils"/>
    </source>
</evidence>
<dbReference type="GO" id="GO:0006952">
    <property type="term" value="P:defense response"/>
    <property type="evidence" value="ECO:0007669"/>
    <property type="project" value="UniProtKB-KW"/>
</dbReference>
<dbReference type="PANTHER" id="PTHR36766:SF45">
    <property type="entry name" value="NB-ARC DOMAIN-CONTAINING PROTEIN"/>
    <property type="match status" value="1"/>
</dbReference>
<keyword evidence="2" id="KW-0677">Repeat</keyword>
<dbReference type="InterPro" id="IPR032675">
    <property type="entry name" value="LRR_dom_sf"/>
</dbReference>
<dbReference type="InterPro" id="IPR042197">
    <property type="entry name" value="Apaf_helical"/>
</dbReference>
<dbReference type="OrthoDB" id="5279713at2759"/>
<evidence type="ECO:0000259" key="7">
    <source>
        <dbReference type="Pfam" id="PF00931"/>
    </source>
</evidence>
<dbReference type="InterPro" id="IPR027417">
    <property type="entry name" value="P-loop_NTPase"/>
</dbReference>
<evidence type="ECO:0000259" key="10">
    <source>
        <dbReference type="Pfam" id="PF25019"/>
    </source>
</evidence>
<dbReference type="OMA" id="ENTTCEM"/>
<accession>A0A7N2R193</accession>